<sequence length="56" mass="6122">DLNMGSESLKATHNMVPRDAEDQMSSLSFSPKTCSEKWIQPPLTEATGTEPSLLLT</sequence>
<name>A0ABQ9UFP3_SAGOE</name>
<reference evidence="2 3" key="1">
    <citation type="submission" date="2023-05" db="EMBL/GenBank/DDBJ databases">
        <title>B98-5 Cell Line De Novo Hybrid Assembly: An Optical Mapping Approach.</title>
        <authorList>
            <person name="Kananen K."/>
            <person name="Auerbach J.A."/>
            <person name="Kautto E."/>
            <person name="Blachly J.S."/>
        </authorList>
    </citation>
    <scope>NUCLEOTIDE SEQUENCE [LARGE SCALE GENOMIC DNA]</scope>
    <source>
        <strain evidence="2">B95-8</strain>
        <tissue evidence="2">Cell line</tissue>
    </source>
</reference>
<proteinExistence type="predicted"/>
<evidence type="ECO:0000313" key="2">
    <source>
        <dbReference type="EMBL" id="KAK2095914.1"/>
    </source>
</evidence>
<dbReference type="Proteomes" id="UP001266305">
    <property type="component" value="Unassembled WGS sequence"/>
</dbReference>
<feature type="region of interest" description="Disordered" evidence="1">
    <location>
        <begin position="1"/>
        <end position="56"/>
    </location>
</feature>
<accession>A0ABQ9UFP3</accession>
<dbReference type="EMBL" id="JASSZA010000012">
    <property type="protein sequence ID" value="KAK2095914.1"/>
    <property type="molecule type" value="Genomic_DNA"/>
</dbReference>
<feature type="compositionally biased region" description="Polar residues" evidence="1">
    <location>
        <begin position="46"/>
        <end position="56"/>
    </location>
</feature>
<gene>
    <name evidence="2" type="ORF">P7K49_024948</name>
</gene>
<comment type="caution">
    <text evidence="2">The sequence shown here is derived from an EMBL/GenBank/DDBJ whole genome shotgun (WGS) entry which is preliminary data.</text>
</comment>
<evidence type="ECO:0000313" key="3">
    <source>
        <dbReference type="Proteomes" id="UP001266305"/>
    </source>
</evidence>
<organism evidence="2 3">
    <name type="scientific">Saguinus oedipus</name>
    <name type="common">Cotton-top tamarin</name>
    <name type="synonym">Oedipomidas oedipus</name>
    <dbReference type="NCBI Taxonomy" id="9490"/>
    <lineage>
        <taxon>Eukaryota</taxon>
        <taxon>Metazoa</taxon>
        <taxon>Chordata</taxon>
        <taxon>Craniata</taxon>
        <taxon>Vertebrata</taxon>
        <taxon>Euteleostomi</taxon>
        <taxon>Mammalia</taxon>
        <taxon>Eutheria</taxon>
        <taxon>Euarchontoglires</taxon>
        <taxon>Primates</taxon>
        <taxon>Haplorrhini</taxon>
        <taxon>Platyrrhini</taxon>
        <taxon>Cebidae</taxon>
        <taxon>Callitrichinae</taxon>
        <taxon>Saguinus</taxon>
    </lineage>
</organism>
<evidence type="ECO:0008006" key="4">
    <source>
        <dbReference type="Google" id="ProtNLM"/>
    </source>
</evidence>
<feature type="non-terminal residue" evidence="2">
    <location>
        <position position="1"/>
    </location>
</feature>
<feature type="compositionally biased region" description="Polar residues" evidence="1">
    <location>
        <begin position="23"/>
        <end position="33"/>
    </location>
</feature>
<evidence type="ECO:0000256" key="1">
    <source>
        <dbReference type="SAM" id="MobiDB-lite"/>
    </source>
</evidence>
<keyword evidence="3" id="KW-1185">Reference proteome</keyword>
<protein>
    <recommendedName>
        <fullName evidence="4">Prolactin receptor</fullName>
    </recommendedName>
</protein>
<feature type="compositionally biased region" description="Polar residues" evidence="1">
    <location>
        <begin position="1"/>
        <end position="11"/>
    </location>
</feature>